<dbReference type="EC" id="2.7.7.42" evidence="1"/>
<organism evidence="1 2">
    <name type="scientific">Klebsiella pneumoniae</name>
    <dbReference type="NCBI Taxonomy" id="573"/>
    <lineage>
        <taxon>Bacteria</taxon>
        <taxon>Pseudomonadati</taxon>
        <taxon>Pseudomonadota</taxon>
        <taxon>Gammaproteobacteria</taxon>
        <taxon>Enterobacterales</taxon>
        <taxon>Enterobacteriaceae</taxon>
        <taxon>Klebsiella/Raoultella group</taxon>
        <taxon>Klebsiella</taxon>
        <taxon>Klebsiella pneumoniae complex</taxon>
    </lineage>
</organism>
<dbReference type="Proteomes" id="UP000251123">
    <property type="component" value="Unassembled WGS sequence"/>
</dbReference>
<keyword evidence="1" id="KW-0808">Transferase</keyword>
<evidence type="ECO:0000313" key="1">
    <source>
        <dbReference type="EMBL" id="SQC16244.1"/>
    </source>
</evidence>
<reference evidence="1 2" key="1">
    <citation type="submission" date="2018-06" db="EMBL/GenBank/DDBJ databases">
        <authorList>
            <consortium name="Pathogen Informatics"/>
            <person name="Doyle S."/>
        </authorList>
    </citation>
    <scope>NUCLEOTIDE SEQUENCE [LARGE SCALE GENOMIC DNA]</scope>
    <source>
        <strain evidence="1 2">NCTC9601</strain>
    </source>
</reference>
<dbReference type="Gene3D" id="1.10.4050.10">
    <property type="entry name" value="Glutamine synthase adenylyltransferase GlnE"/>
    <property type="match status" value="1"/>
</dbReference>
<keyword evidence="1" id="KW-0548">Nucleotidyltransferase</keyword>
<protein>
    <submittedName>
        <fullName evidence="1">Adenylate cyclase</fullName>
        <ecNumber evidence="1">2.7.7.42</ecNumber>
    </submittedName>
</protein>
<gene>
    <name evidence="1" type="primary">glnE_3</name>
    <name evidence="1" type="ORF">NCTC9601_03958</name>
</gene>
<dbReference type="AlphaFoldDB" id="A0A2X3CUE3"/>
<dbReference type="GO" id="GO:0008882">
    <property type="term" value="F:[glutamate-ammonia-ligase] adenylyltransferase activity"/>
    <property type="evidence" value="ECO:0007669"/>
    <property type="project" value="UniProtKB-EC"/>
</dbReference>
<dbReference type="EMBL" id="UASN01000022">
    <property type="protein sequence ID" value="SQC16244.1"/>
    <property type="molecule type" value="Genomic_DNA"/>
</dbReference>
<accession>A0A2X3CUE3</accession>
<evidence type="ECO:0000313" key="2">
    <source>
        <dbReference type="Proteomes" id="UP000251123"/>
    </source>
</evidence>
<name>A0A2X3CUE3_KLEPN</name>
<proteinExistence type="predicted"/>
<sequence length="146" mass="16247">MAAELRSAVQHLAVEDAADQLPKLSRDIDSVQLLAGAYGDAVAPWLENWQELQRAIEHDDRSVFEYFRRQALAAEPFWLHSGKTIITGQGALMMPLSPQLQQHWQTVADRLPADFPVAELSPQARSVMAFSDFGRTECDRSAGLAE</sequence>